<gene>
    <name evidence="2" type="ORF">Sradi_1889300</name>
</gene>
<evidence type="ECO:0000313" key="2">
    <source>
        <dbReference type="EMBL" id="KAL0409549.1"/>
    </source>
</evidence>
<dbReference type="InterPro" id="IPR025836">
    <property type="entry name" value="Zn_knuckle_CX2CX4HX4C"/>
</dbReference>
<reference evidence="2" key="2">
    <citation type="journal article" date="2024" name="Plant">
        <title>Genomic evolution and insights into agronomic trait innovations of Sesamum species.</title>
        <authorList>
            <person name="Miao H."/>
            <person name="Wang L."/>
            <person name="Qu L."/>
            <person name="Liu H."/>
            <person name="Sun Y."/>
            <person name="Le M."/>
            <person name="Wang Q."/>
            <person name="Wei S."/>
            <person name="Zheng Y."/>
            <person name="Lin W."/>
            <person name="Duan Y."/>
            <person name="Cao H."/>
            <person name="Xiong S."/>
            <person name="Wang X."/>
            <person name="Wei L."/>
            <person name="Li C."/>
            <person name="Ma Q."/>
            <person name="Ju M."/>
            <person name="Zhao R."/>
            <person name="Li G."/>
            <person name="Mu C."/>
            <person name="Tian Q."/>
            <person name="Mei H."/>
            <person name="Zhang T."/>
            <person name="Gao T."/>
            <person name="Zhang H."/>
        </authorList>
    </citation>
    <scope>NUCLEOTIDE SEQUENCE</scope>
    <source>
        <strain evidence="2">G02</strain>
    </source>
</reference>
<accession>A0AAW2TYD3</accession>
<name>A0AAW2TYD3_SESRA</name>
<protein>
    <recommendedName>
        <fullName evidence="1">Zinc knuckle CX2CX4HX4C domain-containing protein</fullName>
    </recommendedName>
</protein>
<dbReference type="Pfam" id="PF14392">
    <property type="entry name" value="zf-CCHC_4"/>
    <property type="match status" value="1"/>
</dbReference>
<organism evidence="2">
    <name type="scientific">Sesamum radiatum</name>
    <name type="common">Black benniseed</name>
    <dbReference type="NCBI Taxonomy" id="300843"/>
    <lineage>
        <taxon>Eukaryota</taxon>
        <taxon>Viridiplantae</taxon>
        <taxon>Streptophyta</taxon>
        <taxon>Embryophyta</taxon>
        <taxon>Tracheophyta</taxon>
        <taxon>Spermatophyta</taxon>
        <taxon>Magnoliopsida</taxon>
        <taxon>eudicotyledons</taxon>
        <taxon>Gunneridae</taxon>
        <taxon>Pentapetalae</taxon>
        <taxon>asterids</taxon>
        <taxon>lamiids</taxon>
        <taxon>Lamiales</taxon>
        <taxon>Pedaliaceae</taxon>
        <taxon>Sesamum</taxon>
    </lineage>
</organism>
<dbReference type="EMBL" id="JACGWJ010000007">
    <property type="protein sequence ID" value="KAL0409549.1"/>
    <property type="molecule type" value="Genomic_DNA"/>
</dbReference>
<comment type="caution">
    <text evidence="2">The sequence shown here is derived from an EMBL/GenBank/DDBJ whole genome shotgun (WGS) entry which is preliminary data.</text>
</comment>
<proteinExistence type="predicted"/>
<feature type="domain" description="Zinc knuckle CX2CX4HX4C" evidence="1">
    <location>
        <begin position="21"/>
        <end position="67"/>
    </location>
</feature>
<evidence type="ECO:0000259" key="1">
    <source>
        <dbReference type="Pfam" id="PF14392"/>
    </source>
</evidence>
<reference evidence="2" key="1">
    <citation type="submission" date="2020-06" db="EMBL/GenBank/DDBJ databases">
        <authorList>
            <person name="Li T."/>
            <person name="Hu X."/>
            <person name="Zhang T."/>
            <person name="Song X."/>
            <person name="Zhang H."/>
            <person name="Dai N."/>
            <person name="Sheng W."/>
            <person name="Hou X."/>
            <person name="Wei L."/>
        </authorList>
    </citation>
    <scope>NUCLEOTIDE SEQUENCE</scope>
    <source>
        <strain evidence="2">G02</strain>
        <tissue evidence="2">Leaf</tissue>
    </source>
</reference>
<sequence>MDEDEAGRSWGATLRIRVGLHVRQPLKRALKVRSASGEELLVLFIYERLPNFFFLCGHLSHIDKYCEMRFEDGYCGVGEELPYKPWLRAPLLAMVRSQGLSDLRRYPSISSHQQTQPTCTGATITTFRVAKMGRIIQGSRTRGRRRIRLTRSLEVVRRKRSPTWRVRNKW</sequence>
<dbReference type="AlphaFoldDB" id="A0AAW2TYD3"/>